<proteinExistence type="predicted"/>
<feature type="domain" description="F-box" evidence="1">
    <location>
        <begin position="11"/>
        <end position="62"/>
    </location>
</feature>
<dbReference type="Pfam" id="PF00646">
    <property type="entry name" value="F-box"/>
    <property type="match status" value="1"/>
</dbReference>
<dbReference type="InterPro" id="IPR001810">
    <property type="entry name" value="F-box_dom"/>
</dbReference>
<dbReference type="PANTHER" id="PTHR34591">
    <property type="entry name" value="OS03G0653100 PROTEIN-RELATED"/>
    <property type="match status" value="1"/>
</dbReference>
<dbReference type="Gene3D" id="1.20.1280.50">
    <property type="match status" value="1"/>
</dbReference>
<gene>
    <name evidence="2" type="primary">ga12950</name>
    <name evidence="2" type="ORF">PR202_ga12950</name>
</gene>
<sequence length="97" mass="11120">MDRRSRSKGRMDLSLLLPDDVLADVLRLLPKRSLAVSRCVCKKWRNVIGAHPVLRAELFPRTLAGILINFQGLDITEFFSRRSRDDHAILRQARLPA</sequence>
<dbReference type="PROSITE" id="PS50181">
    <property type="entry name" value="FBOX"/>
    <property type="match status" value="1"/>
</dbReference>
<name>A0AAV5CCZ4_ELECO</name>
<evidence type="ECO:0000313" key="2">
    <source>
        <dbReference type="EMBL" id="GJM96138.1"/>
    </source>
</evidence>
<dbReference type="SMART" id="SM00256">
    <property type="entry name" value="FBOX"/>
    <property type="match status" value="1"/>
</dbReference>
<reference evidence="2" key="1">
    <citation type="journal article" date="2018" name="DNA Res.">
        <title>Multiple hybrid de novo genome assembly of finger millet, an orphan allotetraploid crop.</title>
        <authorList>
            <person name="Hatakeyama M."/>
            <person name="Aluri S."/>
            <person name="Balachadran M.T."/>
            <person name="Sivarajan S.R."/>
            <person name="Patrignani A."/>
            <person name="Gruter S."/>
            <person name="Poveda L."/>
            <person name="Shimizu-Inatsugi R."/>
            <person name="Baeten J."/>
            <person name="Francoijs K.J."/>
            <person name="Nataraja K.N."/>
            <person name="Reddy Y.A.N."/>
            <person name="Phadnis S."/>
            <person name="Ravikumar R.L."/>
            <person name="Schlapbach R."/>
            <person name="Sreeman S.M."/>
            <person name="Shimizu K.K."/>
        </authorList>
    </citation>
    <scope>NUCLEOTIDE SEQUENCE</scope>
</reference>
<accession>A0AAV5CCZ4</accession>
<dbReference type="AlphaFoldDB" id="A0AAV5CCZ4"/>
<dbReference type="Proteomes" id="UP001054889">
    <property type="component" value="Unassembled WGS sequence"/>
</dbReference>
<comment type="caution">
    <text evidence="2">The sequence shown here is derived from an EMBL/GenBank/DDBJ whole genome shotgun (WGS) entry which is preliminary data.</text>
</comment>
<dbReference type="EMBL" id="BQKI01000006">
    <property type="protein sequence ID" value="GJM96138.1"/>
    <property type="molecule type" value="Genomic_DNA"/>
</dbReference>
<evidence type="ECO:0000313" key="3">
    <source>
        <dbReference type="Proteomes" id="UP001054889"/>
    </source>
</evidence>
<keyword evidence="3" id="KW-1185">Reference proteome</keyword>
<dbReference type="InterPro" id="IPR036047">
    <property type="entry name" value="F-box-like_dom_sf"/>
</dbReference>
<reference evidence="2" key="2">
    <citation type="submission" date="2021-12" db="EMBL/GenBank/DDBJ databases">
        <title>Resequencing data analysis of finger millet.</title>
        <authorList>
            <person name="Hatakeyama M."/>
            <person name="Aluri S."/>
            <person name="Balachadran M.T."/>
            <person name="Sivarajan S.R."/>
            <person name="Poveda L."/>
            <person name="Shimizu-Inatsugi R."/>
            <person name="Schlapbach R."/>
            <person name="Sreeman S.M."/>
            <person name="Shimizu K.K."/>
        </authorList>
    </citation>
    <scope>NUCLEOTIDE SEQUENCE</scope>
</reference>
<organism evidence="2 3">
    <name type="scientific">Eleusine coracana subsp. coracana</name>
    <dbReference type="NCBI Taxonomy" id="191504"/>
    <lineage>
        <taxon>Eukaryota</taxon>
        <taxon>Viridiplantae</taxon>
        <taxon>Streptophyta</taxon>
        <taxon>Embryophyta</taxon>
        <taxon>Tracheophyta</taxon>
        <taxon>Spermatophyta</taxon>
        <taxon>Magnoliopsida</taxon>
        <taxon>Liliopsida</taxon>
        <taxon>Poales</taxon>
        <taxon>Poaceae</taxon>
        <taxon>PACMAD clade</taxon>
        <taxon>Chloridoideae</taxon>
        <taxon>Cynodonteae</taxon>
        <taxon>Eleusininae</taxon>
        <taxon>Eleusine</taxon>
    </lineage>
</organism>
<evidence type="ECO:0000259" key="1">
    <source>
        <dbReference type="PROSITE" id="PS50181"/>
    </source>
</evidence>
<dbReference type="SUPFAM" id="SSF81383">
    <property type="entry name" value="F-box domain"/>
    <property type="match status" value="1"/>
</dbReference>
<protein>
    <recommendedName>
        <fullName evidence="1">F-box domain-containing protein</fullName>
    </recommendedName>
</protein>